<evidence type="ECO:0000256" key="2">
    <source>
        <dbReference type="RuleBase" id="RU003875"/>
    </source>
</evidence>
<dbReference type="GO" id="GO:0003677">
    <property type="term" value="F:DNA binding"/>
    <property type="evidence" value="ECO:0007669"/>
    <property type="project" value="UniProtKB-KW"/>
</dbReference>
<dbReference type="GO" id="GO:0008199">
    <property type="term" value="F:ferric iron binding"/>
    <property type="evidence" value="ECO:0007669"/>
    <property type="project" value="InterPro"/>
</dbReference>
<dbReference type="Gene3D" id="1.20.1260.10">
    <property type="match status" value="1"/>
</dbReference>
<evidence type="ECO:0000313" key="4">
    <source>
        <dbReference type="EMBL" id="STO07705.1"/>
    </source>
</evidence>
<evidence type="ECO:0000313" key="5">
    <source>
        <dbReference type="Proteomes" id="UP000254060"/>
    </source>
</evidence>
<dbReference type="InterPro" id="IPR008331">
    <property type="entry name" value="Ferritin_DPS_dom"/>
</dbReference>
<dbReference type="RefSeq" id="WP_029334692.1">
    <property type="nucleotide sequence ID" value="NZ_UGGP01000001.1"/>
</dbReference>
<dbReference type="Proteomes" id="UP000254060">
    <property type="component" value="Unassembled WGS sequence"/>
</dbReference>
<dbReference type="InterPro" id="IPR009078">
    <property type="entry name" value="Ferritin-like_SF"/>
</dbReference>
<dbReference type="PANTHER" id="PTHR42932:SF1">
    <property type="entry name" value="GENERAL STRESS PROTEIN 20U"/>
    <property type="match status" value="1"/>
</dbReference>
<reference evidence="4 5" key="1">
    <citation type="submission" date="2018-06" db="EMBL/GenBank/DDBJ databases">
        <authorList>
            <consortium name="Pathogen Informatics"/>
            <person name="Doyle S."/>
        </authorList>
    </citation>
    <scope>NUCLEOTIDE SEQUENCE [LARGE SCALE GENOMIC DNA]</scope>
    <source>
        <strain evidence="4 5">NCTC13163</strain>
    </source>
</reference>
<dbReference type="AlphaFoldDB" id="A0A377FTC6"/>
<dbReference type="CDD" id="cd01043">
    <property type="entry name" value="DPS"/>
    <property type="match status" value="1"/>
</dbReference>
<accession>A0A377FTC6</accession>
<dbReference type="SUPFAM" id="SSF47240">
    <property type="entry name" value="Ferritin-like"/>
    <property type="match status" value="1"/>
</dbReference>
<dbReference type="STRING" id="1397694.GCA_000702585_01568"/>
<evidence type="ECO:0000256" key="1">
    <source>
        <dbReference type="ARBA" id="ARBA00009497"/>
    </source>
</evidence>
<dbReference type="Pfam" id="PF00210">
    <property type="entry name" value="Ferritin"/>
    <property type="match status" value="1"/>
</dbReference>
<dbReference type="PRINTS" id="PR01346">
    <property type="entry name" value="HELNAPAPROT"/>
</dbReference>
<evidence type="ECO:0000259" key="3">
    <source>
        <dbReference type="Pfam" id="PF00210"/>
    </source>
</evidence>
<dbReference type="OrthoDB" id="9797023at2"/>
<protein>
    <submittedName>
        <fullName evidence="4">Metalloregulation DNA-binding stress protein</fullName>
    </submittedName>
</protein>
<keyword evidence="4" id="KW-0238">DNA-binding</keyword>
<gene>
    <name evidence="4" type="primary">mrgA</name>
    <name evidence="4" type="ORF">NCTC13163_01059</name>
</gene>
<organism evidence="4 5">
    <name type="scientific">Exiguobacterium aurantiacum</name>
    <dbReference type="NCBI Taxonomy" id="33987"/>
    <lineage>
        <taxon>Bacteria</taxon>
        <taxon>Bacillati</taxon>
        <taxon>Bacillota</taxon>
        <taxon>Bacilli</taxon>
        <taxon>Bacillales</taxon>
        <taxon>Bacillales Family XII. Incertae Sedis</taxon>
        <taxon>Exiguobacterium</taxon>
    </lineage>
</organism>
<dbReference type="InterPro" id="IPR012347">
    <property type="entry name" value="Ferritin-like"/>
</dbReference>
<dbReference type="PIRSF" id="PIRSF005900">
    <property type="entry name" value="Dps"/>
    <property type="match status" value="1"/>
</dbReference>
<dbReference type="EMBL" id="UGGP01000001">
    <property type="protein sequence ID" value="STO07705.1"/>
    <property type="molecule type" value="Genomic_DNA"/>
</dbReference>
<feature type="domain" description="Ferritin/DPS" evidence="3">
    <location>
        <begin position="8"/>
        <end position="146"/>
    </location>
</feature>
<proteinExistence type="inferred from homology"/>
<comment type="similarity">
    <text evidence="1 2">Belongs to the Dps family.</text>
</comment>
<dbReference type="PANTHER" id="PTHR42932">
    <property type="entry name" value="GENERAL STRESS PROTEIN 20U"/>
    <property type="match status" value="1"/>
</dbReference>
<dbReference type="InterPro" id="IPR002177">
    <property type="entry name" value="DPS_DNA-bd"/>
</dbReference>
<name>A0A377FTC6_9BACL</name>
<sequence length="150" mass="17583">MASQGALNTLNKEVANYGLLFVKLHNYHWYISGPHFFTYHEKLEELYNLIAELYDDVAERLLMNDGEPYATMKEYLEHSTLQEGDRHADTEQMIKDVIGDFKQIRQEMQDAMEKFEDGDEAIEDTFVSHIERLEKEIWMMSAALGKKTKL</sequence>